<dbReference type="PANTHER" id="PTHR34145:SF61">
    <property type="entry name" value="OS07G0161500 PROTEIN"/>
    <property type="match status" value="1"/>
</dbReference>
<accession>A0AAD8VGB0</accession>
<gene>
    <name evidence="2" type="ORF">QYE76_030245</name>
</gene>
<evidence type="ECO:0000313" key="2">
    <source>
        <dbReference type="EMBL" id="KAK1606572.1"/>
    </source>
</evidence>
<dbReference type="InterPro" id="IPR055357">
    <property type="entry name" value="LRR_At1g61320_AtMIF1"/>
</dbReference>
<organism evidence="2 3">
    <name type="scientific">Lolium multiflorum</name>
    <name type="common">Italian ryegrass</name>
    <name type="synonym">Lolium perenne subsp. multiflorum</name>
    <dbReference type="NCBI Taxonomy" id="4521"/>
    <lineage>
        <taxon>Eukaryota</taxon>
        <taxon>Viridiplantae</taxon>
        <taxon>Streptophyta</taxon>
        <taxon>Embryophyta</taxon>
        <taxon>Tracheophyta</taxon>
        <taxon>Spermatophyta</taxon>
        <taxon>Magnoliopsida</taxon>
        <taxon>Liliopsida</taxon>
        <taxon>Poales</taxon>
        <taxon>Poaceae</taxon>
        <taxon>BOP clade</taxon>
        <taxon>Pooideae</taxon>
        <taxon>Poodae</taxon>
        <taxon>Poeae</taxon>
        <taxon>Poeae Chloroplast Group 2 (Poeae type)</taxon>
        <taxon>Loliodinae</taxon>
        <taxon>Loliinae</taxon>
        <taxon>Lolium</taxon>
    </lineage>
</organism>
<dbReference type="Pfam" id="PF23622">
    <property type="entry name" value="LRR_At1g61320_AtMIF1"/>
    <property type="match status" value="1"/>
</dbReference>
<feature type="domain" description="At1g61320/AtMIF1 LRR" evidence="1">
    <location>
        <begin position="44"/>
        <end position="177"/>
    </location>
</feature>
<dbReference type="InterPro" id="IPR053772">
    <property type="entry name" value="At1g61320/At1g61330-like"/>
</dbReference>
<dbReference type="SUPFAM" id="SSF52047">
    <property type="entry name" value="RNI-like"/>
    <property type="match status" value="1"/>
</dbReference>
<name>A0AAD8VGB0_LOLMU</name>
<dbReference type="PANTHER" id="PTHR34145">
    <property type="entry name" value="OS02G0105600 PROTEIN"/>
    <property type="match status" value="1"/>
</dbReference>
<protein>
    <recommendedName>
        <fullName evidence="1">At1g61320/AtMIF1 LRR domain-containing protein</fullName>
    </recommendedName>
</protein>
<dbReference type="EMBL" id="JAUUTY010000007">
    <property type="protein sequence ID" value="KAK1606572.1"/>
    <property type="molecule type" value="Genomic_DNA"/>
</dbReference>
<comment type="caution">
    <text evidence="2">The sequence shown here is derived from an EMBL/GenBank/DDBJ whole genome shotgun (WGS) entry which is preliminary data.</text>
</comment>
<dbReference type="AlphaFoldDB" id="A0AAD8VGB0"/>
<keyword evidence="3" id="KW-1185">Reference proteome</keyword>
<reference evidence="2" key="1">
    <citation type="submission" date="2023-07" db="EMBL/GenBank/DDBJ databases">
        <title>A chromosome-level genome assembly of Lolium multiflorum.</title>
        <authorList>
            <person name="Chen Y."/>
            <person name="Copetti D."/>
            <person name="Kolliker R."/>
            <person name="Studer B."/>
        </authorList>
    </citation>
    <scope>NUCLEOTIDE SEQUENCE</scope>
    <source>
        <strain evidence="2">02402/16</strain>
        <tissue evidence="2">Leaf</tissue>
    </source>
</reference>
<dbReference type="InterPro" id="IPR032675">
    <property type="entry name" value="LRR_dom_sf"/>
</dbReference>
<dbReference type="Gene3D" id="3.80.10.10">
    <property type="entry name" value="Ribonuclease Inhibitor"/>
    <property type="match status" value="1"/>
</dbReference>
<evidence type="ECO:0000259" key="1">
    <source>
        <dbReference type="Pfam" id="PF23622"/>
    </source>
</evidence>
<evidence type="ECO:0000313" key="3">
    <source>
        <dbReference type="Proteomes" id="UP001231189"/>
    </source>
</evidence>
<proteinExistence type="predicted"/>
<dbReference type="Proteomes" id="UP001231189">
    <property type="component" value="Unassembled WGS sequence"/>
</dbReference>
<sequence>MRGHIFSQGQRIYTTFLATSLMPGTARTCAGCNLLLSTWLKLPADFSGIQNLKRLSLVDVDVADEHLESFLSHCSKLLEFLEIAYCRTLTAIRATRLLNKLKHLRVGVCDLLEKVEMNCCCLETLEYIGPMVSLAFTETSSLKDVCIKFLDIDAGLDYINKGFPSTLTNVEMLYLHCIDREV</sequence>